<dbReference type="OrthoDB" id="383712at2"/>
<comment type="subcellular location">
    <subcellularLocation>
        <location evidence="1">Cell envelope</location>
    </subcellularLocation>
</comment>
<evidence type="ECO:0000256" key="1">
    <source>
        <dbReference type="ARBA" id="ARBA00004196"/>
    </source>
</evidence>
<proteinExistence type="inferred from homology"/>
<reference evidence="6 7" key="1">
    <citation type="submission" date="2016-10" db="EMBL/GenBank/DDBJ databases">
        <authorList>
            <person name="de Groot N.N."/>
        </authorList>
    </citation>
    <scope>NUCLEOTIDE SEQUENCE [LARGE SCALE GENOMIC DNA]</scope>
    <source>
        <strain evidence="6 7">SLAS-1</strain>
    </source>
</reference>
<feature type="signal peptide" evidence="5">
    <location>
        <begin position="1"/>
        <end position="24"/>
    </location>
</feature>
<feature type="chain" id="PRO_5038664043" evidence="5">
    <location>
        <begin position="25"/>
        <end position="440"/>
    </location>
</feature>
<evidence type="ECO:0000313" key="6">
    <source>
        <dbReference type="EMBL" id="SDL09875.1"/>
    </source>
</evidence>
<evidence type="ECO:0000256" key="5">
    <source>
        <dbReference type="SAM" id="SignalP"/>
    </source>
</evidence>
<dbReference type="EMBL" id="FNGO01000001">
    <property type="protein sequence ID" value="SDL09875.1"/>
    <property type="molecule type" value="Genomic_DNA"/>
</dbReference>
<accession>A0A1G9HAI1</accession>
<dbReference type="AlphaFoldDB" id="A0A1G9HAI1"/>
<protein>
    <submittedName>
        <fullName evidence="6">Carbohydrate ABC transporter substrate-binding protein, CUT1 family</fullName>
    </submittedName>
</protein>
<dbReference type="RefSeq" id="WP_089757695.1">
    <property type="nucleotide sequence ID" value="NZ_FNGO01000001.1"/>
</dbReference>
<dbReference type="Proteomes" id="UP000199476">
    <property type="component" value="Unassembled WGS sequence"/>
</dbReference>
<keyword evidence="3" id="KW-0813">Transport</keyword>
<dbReference type="PANTHER" id="PTHR43649">
    <property type="entry name" value="ARABINOSE-BINDING PROTEIN-RELATED"/>
    <property type="match status" value="1"/>
</dbReference>
<gene>
    <name evidence="6" type="ORF">SAMN04488692_101154</name>
</gene>
<evidence type="ECO:0000256" key="2">
    <source>
        <dbReference type="ARBA" id="ARBA00008520"/>
    </source>
</evidence>
<dbReference type="InterPro" id="IPR050490">
    <property type="entry name" value="Bact_solute-bd_prot1"/>
</dbReference>
<evidence type="ECO:0000256" key="3">
    <source>
        <dbReference type="ARBA" id="ARBA00022448"/>
    </source>
</evidence>
<evidence type="ECO:0000313" key="7">
    <source>
        <dbReference type="Proteomes" id="UP000199476"/>
    </source>
</evidence>
<keyword evidence="7" id="KW-1185">Reference proteome</keyword>
<dbReference type="PANTHER" id="PTHR43649:SF31">
    <property type="entry name" value="SN-GLYCEROL-3-PHOSPHATE-BINDING PERIPLASMIC PROTEIN UGPB"/>
    <property type="match status" value="1"/>
</dbReference>
<dbReference type="CDD" id="cd14748">
    <property type="entry name" value="PBP2_UgpB"/>
    <property type="match status" value="1"/>
</dbReference>
<organism evidence="6 7">
    <name type="scientific">Halarsenatibacter silvermanii</name>
    <dbReference type="NCBI Taxonomy" id="321763"/>
    <lineage>
        <taxon>Bacteria</taxon>
        <taxon>Bacillati</taxon>
        <taxon>Bacillota</taxon>
        <taxon>Clostridia</taxon>
        <taxon>Halanaerobiales</taxon>
        <taxon>Halarsenatibacteraceae</taxon>
        <taxon>Halarsenatibacter</taxon>
    </lineage>
</organism>
<evidence type="ECO:0000256" key="4">
    <source>
        <dbReference type="ARBA" id="ARBA00022729"/>
    </source>
</evidence>
<comment type="similarity">
    <text evidence="2">Belongs to the bacterial solute-binding protein 1 family.</text>
</comment>
<dbReference type="Gene3D" id="3.40.190.10">
    <property type="entry name" value="Periplasmic binding protein-like II"/>
    <property type="match status" value="2"/>
</dbReference>
<name>A0A1G9HAI1_9FIRM</name>
<keyword evidence="4 5" id="KW-0732">Signal</keyword>
<dbReference type="GO" id="GO:0030313">
    <property type="term" value="C:cell envelope"/>
    <property type="evidence" value="ECO:0007669"/>
    <property type="project" value="UniProtKB-SubCell"/>
</dbReference>
<sequence length="440" mass="49954">MRNIFKISIALGLALMLVFSGVQLDDMTAESTVEAAEVEIDFWYALGGDLRERTEELIDDFMAEHPEVYVDKVHRGSYAEALTTAIASYRGGSPPYLTQVYEVGTMTMLDSGAINPVYELIDIDPEEFIGPVTEYYSVDGNLYSLPFNSSNPIMYYNKDMFEEAGLDPEDPPETFAEVEEYSRQIIENTDAEAGFSTAWPSWVLLENMHTWHDQPIANQANGMEGLATELYWDEDFGIELLEQLGEWNEEDIFTYEGREGDPDPVFLGEQVGMYMQSTATLAGFMEDADFEVGTAMLPHMGGEYEVGNALIGGGTIWAYDGHSEEEFAAMSDMLNFISQPENQAWWHRNTGYLPVTYEAVEMLEEEGWFEENPQFETAIEQSTTYDEFSGLRLGNYTEIRDINLEELENFFAGDQTAQETAENMVRRGNRVLERYERAQQ</sequence>
<dbReference type="Pfam" id="PF13416">
    <property type="entry name" value="SBP_bac_8"/>
    <property type="match status" value="1"/>
</dbReference>
<dbReference type="SUPFAM" id="SSF53850">
    <property type="entry name" value="Periplasmic binding protein-like II"/>
    <property type="match status" value="1"/>
</dbReference>
<dbReference type="STRING" id="321763.SAMN04488692_101154"/>
<dbReference type="InterPro" id="IPR006059">
    <property type="entry name" value="SBP"/>
</dbReference>